<evidence type="ECO:0000313" key="2">
    <source>
        <dbReference type="Proteomes" id="UP000606730"/>
    </source>
</evidence>
<organism evidence="1 2">
    <name type="scientific">Actibacterium pelagium</name>
    <dbReference type="NCBI Taxonomy" id="2029103"/>
    <lineage>
        <taxon>Bacteria</taxon>
        <taxon>Pseudomonadati</taxon>
        <taxon>Pseudomonadota</taxon>
        <taxon>Alphaproteobacteria</taxon>
        <taxon>Rhodobacterales</taxon>
        <taxon>Roseobacteraceae</taxon>
        <taxon>Actibacterium</taxon>
    </lineage>
</organism>
<accession>A0A917AE83</accession>
<proteinExistence type="predicted"/>
<reference evidence="1" key="1">
    <citation type="journal article" date="2014" name="Int. J. Syst. Evol. Microbiol.">
        <title>Complete genome sequence of Corynebacterium casei LMG S-19264T (=DSM 44701T), isolated from a smear-ripened cheese.</title>
        <authorList>
            <consortium name="US DOE Joint Genome Institute (JGI-PGF)"/>
            <person name="Walter F."/>
            <person name="Albersmeier A."/>
            <person name="Kalinowski J."/>
            <person name="Ruckert C."/>
        </authorList>
    </citation>
    <scope>NUCLEOTIDE SEQUENCE</scope>
    <source>
        <strain evidence="1">CGMCC 1.16012</strain>
    </source>
</reference>
<dbReference type="AlphaFoldDB" id="A0A917AE83"/>
<dbReference type="EMBL" id="BMKN01000001">
    <property type="protein sequence ID" value="GGE43981.1"/>
    <property type="molecule type" value="Genomic_DNA"/>
</dbReference>
<keyword evidence="2" id="KW-1185">Reference proteome</keyword>
<name>A0A917AE83_9RHOB</name>
<sequence length="52" mass="5651">MPNRGLVRYAAGTLQPRGPGWQLEHVGNGAPRRMVIQGGNPWTESGLQVIRA</sequence>
<dbReference type="Proteomes" id="UP000606730">
    <property type="component" value="Unassembled WGS sequence"/>
</dbReference>
<gene>
    <name evidence="1" type="ORF">GCM10011517_09560</name>
</gene>
<reference evidence="1" key="2">
    <citation type="submission" date="2020-09" db="EMBL/GenBank/DDBJ databases">
        <authorList>
            <person name="Sun Q."/>
            <person name="Zhou Y."/>
        </authorList>
    </citation>
    <scope>NUCLEOTIDE SEQUENCE</scope>
    <source>
        <strain evidence="1">CGMCC 1.16012</strain>
    </source>
</reference>
<protein>
    <submittedName>
        <fullName evidence="1">Uncharacterized protein</fullName>
    </submittedName>
</protein>
<evidence type="ECO:0000313" key="1">
    <source>
        <dbReference type="EMBL" id="GGE43981.1"/>
    </source>
</evidence>
<comment type="caution">
    <text evidence="1">The sequence shown here is derived from an EMBL/GenBank/DDBJ whole genome shotgun (WGS) entry which is preliminary data.</text>
</comment>